<dbReference type="PANTHER" id="PTHR32071:SF117">
    <property type="entry name" value="PTS-DEPENDENT DIHYDROXYACETONE KINASE OPERON REGULATORY PROTEIN-RELATED"/>
    <property type="match status" value="1"/>
</dbReference>
<keyword evidence="3" id="KW-0805">Transcription regulation</keyword>
<dbReference type="GO" id="GO:0005524">
    <property type="term" value="F:ATP binding"/>
    <property type="evidence" value="ECO:0007669"/>
    <property type="project" value="UniProtKB-KW"/>
</dbReference>
<dbReference type="EMBL" id="DXDX01000216">
    <property type="protein sequence ID" value="HIY22575.1"/>
    <property type="molecule type" value="Genomic_DNA"/>
</dbReference>
<dbReference type="InterPro" id="IPR058031">
    <property type="entry name" value="AAA_lid_NorR"/>
</dbReference>
<accession>A0A9D1YB29</accession>
<proteinExistence type="predicted"/>
<reference evidence="7" key="1">
    <citation type="journal article" date="2021" name="PeerJ">
        <title>Extensive microbial diversity within the chicken gut microbiome revealed by metagenomics and culture.</title>
        <authorList>
            <person name="Gilroy R."/>
            <person name="Ravi A."/>
            <person name="Getino M."/>
            <person name="Pursley I."/>
            <person name="Horton D.L."/>
            <person name="Alikhan N.F."/>
            <person name="Baker D."/>
            <person name="Gharbi K."/>
            <person name="Hall N."/>
            <person name="Watson M."/>
            <person name="Adriaenssens E.M."/>
            <person name="Foster-Nyarko E."/>
            <person name="Jarju S."/>
            <person name="Secka A."/>
            <person name="Antonio M."/>
            <person name="Oren A."/>
            <person name="Chaudhuri R.R."/>
            <person name="La Ragione R."/>
            <person name="Hildebrand F."/>
            <person name="Pallen M.J."/>
        </authorList>
    </citation>
    <scope>NUCLEOTIDE SEQUENCE</scope>
    <source>
        <strain evidence="7">ChiBcec16_6824</strain>
    </source>
</reference>
<dbReference type="Gene3D" id="3.40.50.300">
    <property type="entry name" value="P-loop containing nucleotide triphosphate hydrolases"/>
    <property type="match status" value="1"/>
</dbReference>
<sequence length="325" mass="37573">MPTKEEMRQSFFLESKSKTYLDALRNCENVADSNVNVMILGESGTGKDVVARYIHACSDRSERPFVVVNCSAYPDTLLESELFGHEQGAFTGATRAREGRFEQANTGTLFIDEIGDVSLSTQVKLLRAIETKQIERIGANQSQQVEFRLLSATNKDPYTEIRAGRMREDFLYRISTIVIRIPSVRERPEDIEDLVRFFLQRAQAEFHRDITTIVPKAWDFLMHYNYPGNLREMKNIVDRMVVLSEDGVITERGLPVLYDLTPTEEPKPRPRFDTILSWKEFKRKSEAEYLRWVLEQTGQNVTEAARRLGISARQLFNKISEYELR</sequence>
<dbReference type="InterPro" id="IPR009057">
    <property type="entry name" value="Homeodomain-like_sf"/>
</dbReference>
<dbReference type="SUPFAM" id="SSF52540">
    <property type="entry name" value="P-loop containing nucleoside triphosphate hydrolases"/>
    <property type="match status" value="1"/>
</dbReference>
<dbReference type="Pfam" id="PF02954">
    <property type="entry name" value="HTH_8"/>
    <property type="match status" value="1"/>
</dbReference>
<name>A0A9D1YB29_9FIRM</name>
<keyword evidence="2" id="KW-0067">ATP-binding</keyword>
<dbReference type="Pfam" id="PF00158">
    <property type="entry name" value="Sigma54_activat"/>
    <property type="match status" value="1"/>
</dbReference>
<dbReference type="Gene3D" id="1.10.10.60">
    <property type="entry name" value="Homeodomain-like"/>
    <property type="match status" value="1"/>
</dbReference>
<dbReference type="Proteomes" id="UP000823868">
    <property type="component" value="Unassembled WGS sequence"/>
</dbReference>
<evidence type="ECO:0000313" key="7">
    <source>
        <dbReference type="EMBL" id="HIY22575.1"/>
    </source>
</evidence>
<evidence type="ECO:0000256" key="4">
    <source>
        <dbReference type="ARBA" id="ARBA00023125"/>
    </source>
</evidence>
<dbReference type="InterPro" id="IPR025943">
    <property type="entry name" value="Sigma_54_int_dom_ATP-bd_2"/>
</dbReference>
<dbReference type="AlphaFoldDB" id="A0A9D1YB29"/>
<dbReference type="InterPro" id="IPR003593">
    <property type="entry name" value="AAA+_ATPase"/>
</dbReference>
<dbReference type="InterPro" id="IPR002078">
    <property type="entry name" value="Sigma_54_int"/>
</dbReference>
<evidence type="ECO:0000313" key="8">
    <source>
        <dbReference type="Proteomes" id="UP000823868"/>
    </source>
</evidence>
<dbReference type="PROSITE" id="PS50045">
    <property type="entry name" value="SIGMA54_INTERACT_4"/>
    <property type="match status" value="1"/>
</dbReference>
<dbReference type="GO" id="GO:0006355">
    <property type="term" value="P:regulation of DNA-templated transcription"/>
    <property type="evidence" value="ECO:0007669"/>
    <property type="project" value="InterPro"/>
</dbReference>
<dbReference type="InterPro" id="IPR002197">
    <property type="entry name" value="HTH_Fis"/>
</dbReference>
<dbReference type="Pfam" id="PF25601">
    <property type="entry name" value="AAA_lid_14"/>
    <property type="match status" value="1"/>
</dbReference>
<keyword evidence="4" id="KW-0238">DNA-binding</keyword>
<evidence type="ECO:0000256" key="2">
    <source>
        <dbReference type="ARBA" id="ARBA00022840"/>
    </source>
</evidence>
<dbReference type="CDD" id="cd00009">
    <property type="entry name" value="AAA"/>
    <property type="match status" value="1"/>
</dbReference>
<reference evidence="7" key="2">
    <citation type="submission" date="2021-04" db="EMBL/GenBank/DDBJ databases">
        <authorList>
            <person name="Gilroy R."/>
        </authorList>
    </citation>
    <scope>NUCLEOTIDE SEQUENCE</scope>
    <source>
        <strain evidence="7">ChiBcec16_6824</strain>
    </source>
</reference>
<feature type="domain" description="Sigma-54 factor interaction" evidence="6">
    <location>
        <begin position="13"/>
        <end position="242"/>
    </location>
</feature>
<evidence type="ECO:0000256" key="3">
    <source>
        <dbReference type="ARBA" id="ARBA00023015"/>
    </source>
</evidence>
<dbReference type="GO" id="GO:0043565">
    <property type="term" value="F:sequence-specific DNA binding"/>
    <property type="evidence" value="ECO:0007669"/>
    <property type="project" value="InterPro"/>
</dbReference>
<dbReference type="Gene3D" id="1.10.8.60">
    <property type="match status" value="1"/>
</dbReference>
<dbReference type="SMART" id="SM00382">
    <property type="entry name" value="AAA"/>
    <property type="match status" value="1"/>
</dbReference>
<dbReference type="InterPro" id="IPR027417">
    <property type="entry name" value="P-loop_NTPase"/>
</dbReference>
<comment type="caution">
    <text evidence="7">The sequence shown here is derived from an EMBL/GenBank/DDBJ whole genome shotgun (WGS) entry which is preliminary data.</text>
</comment>
<gene>
    <name evidence="7" type="ORF">H9841_11835</name>
</gene>
<evidence type="ECO:0000256" key="1">
    <source>
        <dbReference type="ARBA" id="ARBA00022741"/>
    </source>
</evidence>
<dbReference type="SUPFAM" id="SSF46689">
    <property type="entry name" value="Homeodomain-like"/>
    <property type="match status" value="1"/>
</dbReference>
<dbReference type="PROSITE" id="PS00676">
    <property type="entry name" value="SIGMA54_INTERACT_2"/>
    <property type="match status" value="1"/>
</dbReference>
<dbReference type="PROSITE" id="PS00675">
    <property type="entry name" value="SIGMA54_INTERACT_1"/>
    <property type="match status" value="1"/>
</dbReference>
<evidence type="ECO:0000259" key="6">
    <source>
        <dbReference type="PROSITE" id="PS50045"/>
    </source>
</evidence>
<keyword evidence="1" id="KW-0547">Nucleotide-binding</keyword>
<dbReference type="InterPro" id="IPR025662">
    <property type="entry name" value="Sigma_54_int_dom_ATP-bd_1"/>
</dbReference>
<dbReference type="PANTHER" id="PTHR32071">
    <property type="entry name" value="TRANSCRIPTIONAL REGULATORY PROTEIN"/>
    <property type="match status" value="1"/>
</dbReference>
<keyword evidence="5" id="KW-0804">Transcription</keyword>
<evidence type="ECO:0000256" key="5">
    <source>
        <dbReference type="ARBA" id="ARBA00023163"/>
    </source>
</evidence>
<protein>
    <submittedName>
        <fullName evidence="7">Sigma-54 dependent transcriptional regulator</fullName>
    </submittedName>
</protein>
<dbReference type="PRINTS" id="PR01590">
    <property type="entry name" value="HTHFIS"/>
</dbReference>
<dbReference type="FunFam" id="3.40.50.300:FF:000006">
    <property type="entry name" value="DNA-binding transcriptional regulator NtrC"/>
    <property type="match status" value="1"/>
</dbReference>
<organism evidence="7 8">
    <name type="scientific">Candidatus Flavonifractor merdigallinarum</name>
    <dbReference type="NCBI Taxonomy" id="2838589"/>
    <lineage>
        <taxon>Bacteria</taxon>
        <taxon>Bacillati</taxon>
        <taxon>Bacillota</taxon>
        <taxon>Clostridia</taxon>
        <taxon>Eubacteriales</taxon>
        <taxon>Oscillospiraceae</taxon>
        <taxon>Flavonifractor</taxon>
    </lineage>
</organism>